<evidence type="ECO:0008006" key="8">
    <source>
        <dbReference type="Google" id="ProtNLM"/>
    </source>
</evidence>
<dbReference type="PANTHER" id="PTHR14577:SF0">
    <property type="entry name" value="NUCLEOLAR PROTEIN 12"/>
    <property type="match status" value="1"/>
</dbReference>
<dbReference type="InterPro" id="IPR019186">
    <property type="entry name" value="Nucleolar_protein_12"/>
</dbReference>
<dbReference type="Pfam" id="PF09805">
    <property type="entry name" value="Nop25"/>
    <property type="match status" value="1"/>
</dbReference>
<dbReference type="GO" id="GO:0019843">
    <property type="term" value="F:rRNA binding"/>
    <property type="evidence" value="ECO:0007669"/>
    <property type="project" value="TreeGrafter"/>
</dbReference>
<comment type="caution">
    <text evidence="6">The sequence shown here is derived from an EMBL/GenBank/DDBJ whole genome shotgun (WGS) entry which is preliminary data.</text>
</comment>
<keyword evidence="3" id="KW-0175">Coiled coil</keyword>
<evidence type="ECO:0000256" key="2">
    <source>
        <dbReference type="ARBA" id="ARBA00007175"/>
    </source>
</evidence>
<feature type="compositionally biased region" description="Basic and acidic residues" evidence="5">
    <location>
        <begin position="51"/>
        <end position="70"/>
    </location>
</feature>
<organism evidence="6 7">
    <name type="scientific">Dispira parvispora</name>
    <dbReference type="NCBI Taxonomy" id="1520584"/>
    <lineage>
        <taxon>Eukaryota</taxon>
        <taxon>Fungi</taxon>
        <taxon>Fungi incertae sedis</taxon>
        <taxon>Zoopagomycota</taxon>
        <taxon>Kickxellomycotina</taxon>
        <taxon>Dimargaritomycetes</taxon>
        <taxon>Dimargaritales</taxon>
        <taxon>Dimargaritaceae</taxon>
        <taxon>Dispira</taxon>
    </lineage>
</organism>
<dbReference type="PANTHER" id="PTHR14577">
    <property type="entry name" value="NUCLEOLAR PROTEIN 12"/>
    <property type="match status" value="1"/>
</dbReference>
<dbReference type="OrthoDB" id="551633at2759"/>
<dbReference type="GO" id="GO:0005730">
    <property type="term" value="C:nucleolus"/>
    <property type="evidence" value="ECO:0007669"/>
    <property type="project" value="UniProtKB-SubCell"/>
</dbReference>
<proteinExistence type="inferred from homology"/>
<keyword evidence="7" id="KW-1185">Reference proteome</keyword>
<feature type="region of interest" description="Disordered" evidence="5">
    <location>
        <begin position="42"/>
        <end position="80"/>
    </location>
</feature>
<dbReference type="AlphaFoldDB" id="A0A9W8AQN8"/>
<evidence type="ECO:0000313" key="6">
    <source>
        <dbReference type="EMBL" id="KAJ1955117.1"/>
    </source>
</evidence>
<comment type="similarity">
    <text evidence="2">Belongs to the RRP17 family.</text>
</comment>
<evidence type="ECO:0000313" key="7">
    <source>
        <dbReference type="Proteomes" id="UP001150925"/>
    </source>
</evidence>
<gene>
    <name evidence="6" type="ORF">IWQ62_005601</name>
</gene>
<dbReference type="EMBL" id="JANBPY010002410">
    <property type="protein sequence ID" value="KAJ1955117.1"/>
    <property type="molecule type" value="Genomic_DNA"/>
</dbReference>
<feature type="compositionally biased region" description="Acidic residues" evidence="5">
    <location>
        <begin position="93"/>
        <end position="104"/>
    </location>
</feature>
<evidence type="ECO:0000256" key="5">
    <source>
        <dbReference type="SAM" id="MobiDB-lite"/>
    </source>
</evidence>
<keyword evidence="4" id="KW-0539">Nucleus</keyword>
<evidence type="ECO:0000256" key="4">
    <source>
        <dbReference type="ARBA" id="ARBA00023242"/>
    </source>
</evidence>
<protein>
    <recommendedName>
        <fullName evidence="8">Nucleolar protein 12</fullName>
    </recommendedName>
</protein>
<evidence type="ECO:0000256" key="1">
    <source>
        <dbReference type="ARBA" id="ARBA00004604"/>
    </source>
</evidence>
<feature type="region of interest" description="Disordered" evidence="5">
    <location>
        <begin position="92"/>
        <end position="121"/>
    </location>
</feature>
<evidence type="ECO:0000256" key="3">
    <source>
        <dbReference type="ARBA" id="ARBA00023054"/>
    </source>
</evidence>
<dbReference type="Proteomes" id="UP001150925">
    <property type="component" value="Unassembled WGS sequence"/>
</dbReference>
<sequence>MDNLTALTRGSALYAKKRQFKKNQVQAIKFDTDARKEFLTGFSKRKKERRRKAEEKRAEREKEERRELRKERKRNLKAQIEENIAQQRAYFGIEDDPEDPDQVDSGDAAVEQPDVTEYQTPNTLTTVTVVSELDVDSLRGWDAPVQISRSQESDSENEKTVQHVRMSRNLR</sequence>
<accession>A0A9W8AQN8</accession>
<reference evidence="6" key="1">
    <citation type="submission" date="2022-07" db="EMBL/GenBank/DDBJ databases">
        <title>Phylogenomic reconstructions and comparative analyses of Kickxellomycotina fungi.</title>
        <authorList>
            <person name="Reynolds N.K."/>
            <person name="Stajich J.E."/>
            <person name="Barry K."/>
            <person name="Grigoriev I.V."/>
            <person name="Crous P."/>
            <person name="Smith M.E."/>
        </authorList>
    </citation>
    <scope>NUCLEOTIDE SEQUENCE</scope>
    <source>
        <strain evidence="6">RSA 1196</strain>
    </source>
</reference>
<name>A0A9W8AQN8_9FUNG</name>
<feature type="region of interest" description="Disordered" evidence="5">
    <location>
        <begin position="146"/>
        <end position="171"/>
    </location>
</feature>
<comment type="subcellular location">
    <subcellularLocation>
        <location evidence="1">Nucleus</location>
        <location evidence="1">Nucleolus</location>
    </subcellularLocation>
</comment>